<dbReference type="Proteomes" id="UP001589707">
    <property type="component" value="Unassembled WGS sequence"/>
</dbReference>
<sequence>MAVPAGQRAHPLRPAAEVLAQCGGLGDPFDEAALASTTVPVAAAVFTDDMFVPAELSPATAEKIAGTRLLVTNEYQHDGIRVDGARLLSKLISLLS</sequence>
<proteinExistence type="predicted"/>
<evidence type="ECO:0000313" key="2">
    <source>
        <dbReference type="Proteomes" id="UP001589707"/>
    </source>
</evidence>
<keyword evidence="2" id="KW-1185">Reference proteome</keyword>
<reference evidence="1 2" key="1">
    <citation type="submission" date="2024-09" db="EMBL/GenBank/DDBJ databases">
        <authorList>
            <person name="Sun Q."/>
            <person name="Mori K."/>
        </authorList>
    </citation>
    <scope>NUCLEOTIDE SEQUENCE [LARGE SCALE GENOMIC DNA]</scope>
    <source>
        <strain evidence="1 2">JCM 11683</strain>
    </source>
</reference>
<dbReference type="RefSeq" id="WP_376837491.1">
    <property type="nucleotide sequence ID" value="NZ_JBHMAU010000003.1"/>
</dbReference>
<evidence type="ECO:0000313" key="1">
    <source>
        <dbReference type="EMBL" id="MFB9774857.1"/>
    </source>
</evidence>
<comment type="caution">
    <text evidence="1">The sequence shown here is derived from an EMBL/GenBank/DDBJ whole genome shotgun (WGS) entry which is preliminary data.</text>
</comment>
<dbReference type="EMBL" id="JBHMAU010000003">
    <property type="protein sequence ID" value="MFB9774857.1"/>
    <property type="molecule type" value="Genomic_DNA"/>
</dbReference>
<dbReference type="SUPFAM" id="SSF53474">
    <property type="entry name" value="alpha/beta-Hydrolases"/>
    <property type="match status" value="1"/>
</dbReference>
<accession>A0ABV5WZA5</accession>
<protein>
    <recommendedName>
        <fullName evidence="3">Prolyl aminopeptidase</fullName>
    </recommendedName>
</protein>
<name>A0ABV5WZA5_9MICO</name>
<evidence type="ECO:0008006" key="3">
    <source>
        <dbReference type="Google" id="ProtNLM"/>
    </source>
</evidence>
<gene>
    <name evidence="1" type="ORF">ACFFN1_00180</name>
</gene>
<dbReference type="InterPro" id="IPR029058">
    <property type="entry name" value="AB_hydrolase_fold"/>
</dbReference>
<organism evidence="1 2">
    <name type="scientific">Brevibacterium otitidis</name>
    <dbReference type="NCBI Taxonomy" id="53364"/>
    <lineage>
        <taxon>Bacteria</taxon>
        <taxon>Bacillati</taxon>
        <taxon>Actinomycetota</taxon>
        <taxon>Actinomycetes</taxon>
        <taxon>Micrococcales</taxon>
        <taxon>Brevibacteriaceae</taxon>
        <taxon>Brevibacterium</taxon>
    </lineage>
</organism>